<evidence type="ECO:0000259" key="1">
    <source>
        <dbReference type="PROSITE" id="PS50819"/>
    </source>
</evidence>
<reference evidence="2 3" key="1">
    <citation type="submission" date="2021-12" db="EMBL/GenBank/DDBJ databases">
        <title>Mucilaginibacter roseus genome.</title>
        <authorList>
            <person name="Ferreira J.R."/>
            <person name="Newman J.D."/>
        </authorList>
    </citation>
    <scope>NUCLEOTIDE SEQUENCE [LARGE SCALE GENOMIC DNA]</scope>
    <source>
        <strain evidence="2 3">LMG 28454</strain>
    </source>
</reference>
<feature type="domain" description="DOD-type homing endonuclease" evidence="1">
    <location>
        <begin position="1"/>
        <end position="130"/>
    </location>
</feature>
<sequence length="130" mass="15081">MSDGNVFKDSGRYRISFYSKDRDFVEMVKNFIDASANVNKEKNQELFVFRKRSKFLGEWMEAHGCIPNKSLQLRWPEKLPKAYFRDFFRGYIDGDGSIFPNNSKGTIWGSVKICSGSEGFIDDVIEVLRD</sequence>
<dbReference type="EMBL" id="JAJPWV010000003">
    <property type="protein sequence ID" value="MCD8740773.1"/>
    <property type="molecule type" value="Genomic_DNA"/>
</dbReference>
<dbReference type="Pfam" id="PF14528">
    <property type="entry name" value="LAGLIDADG_3"/>
    <property type="match status" value="1"/>
</dbReference>
<dbReference type="Gene3D" id="3.10.28.10">
    <property type="entry name" value="Homing endonucleases"/>
    <property type="match status" value="1"/>
</dbReference>
<dbReference type="InterPro" id="IPR004860">
    <property type="entry name" value="LAGLIDADG_dom"/>
</dbReference>
<keyword evidence="3" id="KW-1185">Reference proteome</keyword>
<evidence type="ECO:0000313" key="2">
    <source>
        <dbReference type="EMBL" id="MCD8740773.1"/>
    </source>
</evidence>
<dbReference type="PROSITE" id="PS50819">
    <property type="entry name" value="INTEIN_ENDONUCLEASE"/>
    <property type="match status" value="1"/>
</dbReference>
<protein>
    <recommendedName>
        <fullName evidence="1">DOD-type homing endonuclease domain-containing protein</fullName>
    </recommendedName>
</protein>
<dbReference type="InterPro" id="IPR027434">
    <property type="entry name" value="Homing_endonucl"/>
</dbReference>
<evidence type="ECO:0000313" key="3">
    <source>
        <dbReference type="Proteomes" id="UP001199919"/>
    </source>
</evidence>
<gene>
    <name evidence="2" type="ORF">LT679_09195</name>
</gene>
<name>A0ABS8U0Y3_9SPHI</name>
<organism evidence="2 3">
    <name type="scientific">Mucilaginibacter roseus</name>
    <dbReference type="NCBI Taxonomy" id="1528868"/>
    <lineage>
        <taxon>Bacteria</taxon>
        <taxon>Pseudomonadati</taxon>
        <taxon>Bacteroidota</taxon>
        <taxon>Sphingobacteriia</taxon>
        <taxon>Sphingobacteriales</taxon>
        <taxon>Sphingobacteriaceae</taxon>
        <taxon>Mucilaginibacter</taxon>
    </lineage>
</organism>
<dbReference type="SUPFAM" id="SSF55608">
    <property type="entry name" value="Homing endonucleases"/>
    <property type="match status" value="1"/>
</dbReference>
<comment type="caution">
    <text evidence="2">The sequence shown here is derived from an EMBL/GenBank/DDBJ whole genome shotgun (WGS) entry which is preliminary data.</text>
</comment>
<proteinExistence type="predicted"/>
<dbReference type="Proteomes" id="UP001199919">
    <property type="component" value="Unassembled WGS sequence"/>
</dbReference>
<accession>A0ABS8U0Y3</accession>
<dbReference type="InterPro" id="IPR004042">
    <property type="entry name" value="Intein_endonuc_central"/>
</dbReference>